<evidence type="ECO:0000256" key="1">
    <source>
        <dbReference type="ARBA" id="ARBA00022801"/>
    </source>
</evidence>
<dbReference type="RefSeq" id="WP_277104205.1">
    <property type="nucleotide sequence ID" value="NZ_BAAAJS010000038.1"/>
</dbReference>
<proteinExistence type="predicted"/>
<dbReference type="Proteomes" id="UP001183619">
    <property type="component" value="Unassembled WGS sequence"/>
</dbReference>
<protein>
    <submittedName>
        <fullName evidence="3">Pimeloyl-ACP methyl ester carboxylesterase</fullName>
    </submittedName>
</protein>
<comment type="caution">
    <text evidence="3">The sequence shown here is derived from an EMBL/GenBank/DDBJ whole genome shotgun (WGS) entry which is preliminary data.</text>
</comment>
<dbReference type="InterPro" id="IPR029058">
    <property type="entry name" value="AB_hydrolase_fold"/>
</dbReference>
<feature type="domain" description="AB hydrolase-1" evidence="2">
    <location>
        <begin position="38"/>
        <end position="162"/>
    </location>
</feature>
<dbReference type="InterPro" id="IPR000639">
    <property type="entry name" value="Epox_hydrolase-like"/>
</dbReference>
<reference evidence="3 4" key="1">
    <citation type="submission" date="2023-07" db="EMBL/GenBank/DDBJ databases">
        <title>Sequencing the genomes of 1000 actinobacteria strains.</title>
        <authorList>
            <person name="Klenk H.-P."/>
        </authorList>
    </citation>
    <scope>NUCLEOTIDE SEQUENCE [LARGE SCALE GENOMIC DNA]</scope>
    <source>
        <strain evidence="3 4">DSM 44508</strain>
    </source>
</reference>
<evidence type="ECO:0000313" key="3">
    <source>
        <dbReference type="EMBL" id="MDR7354109.1"/>
    </source>
</evidence>
<dbReference type="PANTHER" id="PTHR43329">
    <property type="entry name" value="EPOXIDE HYDROLASE"/>
    <property type="match status" value="1"/>
</dbReference>
<dbReference type="InterPro" id="IPR000073">
    <property type="entry name" value="AB_hydrolase_1"/>
</dbReference>
<dbReference type="EMBL" id="JAVDYF010000001">
    <property type="protein sequence ID" value="MDR7354109.1"/>
    <property type="molecule type" value="Genomic_DNA"/>
</dbReference>
<sequence length="308" mass="33611">MRELSPTAVALEGDFDHLDLHTRGIRLHAVVAGKPTDPLIIFLHDSFTCWVDFAHILPGVAAQGFYAVALDMRGYGMSDKPPTGHDLRHLTGDLSGAIRTLGHDKAHIVGMGTGATIAWTLATSHPNHVKSITTCGAIHPTDMRKLVMRQPWLFSNLVATSALFMLPSSVVAKAWRHKKPLIRRDLRNNTSLDFQCSEQFAQNLRWRETTASIASSTVAIIRTSRVFLAVAPPKWAAATVDVPVHMLIDNSHQSAALVPAARSRATLGIRTQVISGTRLRPHLENPKDFISAITAFAHAIDSKADHAS</sequence>
<evidence type="ECO:0000313" key="4">
    <source>
        <dbReference type="Proteomes" id="UP001183619"/>
    </source>
</evidence>
<dbReference type="PRINTS" id="PR00412">
    <property type="entry name" value="EPOXHYDRLASE"/>
</dbReference>
<dbReference type="SUPFAM" id="SSF53474">
    <property type="entry name" value="alpha/beta-Hydrolases"/>
    <property type="match status" value="1"/>
</dbReference>
<organism evidence="3 4">
    <name type="scientific">Corynebacterium felinum</name>
    <dbReference type="NCBI Taxonomy" id="131318"/>
    <lineage>
        <taxon>Bacteria</taxon>
        <taxon>Bacillati</taxon>
        <taxon>Actinomycetota</taxon>
        <taxon>Actinomycetes</taxon>
        <taxon>Mycobacteriales</taxon>
        <taxon>Corynebacteriaceae</taxon>
        <taxon>Corynebacterium</taxon>
    </lineage>
</organism>
<keyword evidence="4" id="KW-1185">Reference proteome</keyword>
<name>A0ABU2B9P9_9CORY</name>
<gene>
    <name evidence="3" type="ORF">J2S37_000647</name>
</gene>
<keyword evidence="1" id="KW-0378">Hydrolase</keyword>
<evidence type="ECO:0000259" key="2">
    <source>
        <dbReference type="Pfam" id="PF00561"/>
    </source>
</evidence>
<dbReference type="Pfam" id="PF00561">
    <property type="entry name" value="Abhydrolase_1"/>
    <property type="match status" value="1"/>
</dbReference>
<dbReference type="Gene3D" id="3.40.50.1820">
    <property type="entry name" value="alpha/beta hydrolase"/>
    <property type="match status" value="1"/>
</dbReference>
<accession>A0ABU2B9P9</accession>